<dbReference type="Proteomes" id="UP000799444">
    <property type="component" value="Unassembled WGS sequence"/>
</dbReference>
<proteinExistence type="predicted"/>
<organism evidence="1 2">
    <name type="scientific">Polyplosphaeria fusca</name>
    <dbReference type="NCBI Taxonomy" id="682080"/>
    <lineage>
        <taxon>Eukaryota</taxon>
        <taxon>Fungi</taxon>
        <taxon>Dikarya</taxon>
        <taxon>Ascomycota</taxon>
        <taxon>Pezizomycotina</taxon>
        <taxon>Dothideomycetes</taxon>
        <taxon>Pleosporomycetidae</taxon>
        <taxon>Pleosporales</taxon>
        <taxon>Tetraplosphaeriaceae</taxon>
        <taxon>Polyplosphaeria</taxon>
    </lineage>
</organism>
<gene>
    <name evidence="1" type="ORF">EJ04DRAFT_574373</name>
</gene>
<reference evidence="1" key="1">
    <citation type="journal article" date="2020" name="Stud. Mycol.">
        <title>101 Dothideomycetes genomes: a test case for predicting lifestyles and emergence of pathogens.</title>
        <authorList>
            <person name="Haridas S."/>
            <person name="Albert R."/>
            <person name="Binder M."/>
            <person name="Bloem J."/>
            <person name="Labutti K."/>
            <person name="Salamov A."/>
            <person name="Andreopoulos B."/>
            <person name="Baker S."/>
            <person name="Barry K."/>
            <person name="Bills G."/>
            <person name="Bluhm B."/>
            <person name="Cannon C."/>
            <person name="Castanera R."/>
            <person name="Culley D."/>
            <person name="Daum C."/>
            <person name="Ezra D."/>
            <person name="Gonzalez J."/>
            <person name="Henrissat B."/>
            <person name="Kuo A."/>
            <person name="Liang C."/>
            <person name="Lipzen A."/>
            <person name="Lutzoni F."/>
            <person name="Magnuson J."/>
            <person name="Mondo S."/>
            <person name="Nolan M."/>
            <person name="Ohm R."/>
            <person name="Pangilinan J."/>
            <person name="Park H.-J."/>
            <person name="Ramirez L."/>
            <person name="Alfaro M."/>
            <person name="Sun H."/>
            <person name="Tritt A."/>
            <person name="Yoshinaga Y."/>
            <person name="Zwiers L.-H."/>
            <person name="Turgeon B."/>
            <person name="Goodwin S."/>
            <person name="Spatafora J."/>
            <person name="Crous P."/>
            <person name="Grigoriev I."/>
        </authorList>
    </citation>
    <scope>NUCLEOTIDE SEQUENCE</scope>
    <source>
        <strain evidence="1">CBS 125425</strain>
    </source>
</reference>
<protein>
    <submittedName>
        <fullName evidence="1">Uncharacterized protein</fullName>
    </submittedName>
</protein>
<sequence length="248" mass="28098">MGFFPHTEEVRNSECSDAAHYRNGYNLATVAYPNNWNITEQKVSISIGQQWYCDDQGPEKPVQFNQFGMRTITANTTIARTFTINSSYVVQNSMQAHALEYPKNVESCTIDSFTPGIPTVRIHEPLGGIMWYLVTNKNATLTHRTGQGHVQTSATNLVHPNIGWHCEASGDYINWNVTDPPYAPEKNLLKCSPSNNMDADEQGGVSNLEMFYDERTKDWTVQSASWSCWDIDPHRRYVFSSTTSAKRE</sequence>
<keyword evidence="2" id="KW-1185">Reference proteome</keyword>
<dbReference type="AlphaFoldDB" id="A0A9P4R3W1"/>
<evidence type="ECO:0000313" key="2">
    <source>
        <dbReference type="Proteomes" id="UP000799444"/>
    </source>
</evidence>
<accession>A0A9P4R3W1</accession>
<comment type="caution">
    <text evidence="1">The sequence shown here is derived from an EMBL/GenBank/DDBJ whole genome shotgun (WGS) entry which is preliminary data.</text>
</comment>
<evidence type="ECO:0000313" key="1">
    <source>
        <dbReference type="EMBL" id="KAF2737630.1"/>
    </source>
</evidence>
<name>A0A9P4R3W1_9PLEO</name>
<dbReference type="EMBL" id="ML996114">
    <property type="protein sequence ID" value="KAF2737630.1"/>
    <property type="molecule type" value="Genomic_DNA"/>
</dbReference>